<dbReference type="GO" id="GO:0005737">
    <property type="term" value="C:cytoplasm"/>
    <property type="evidence" value="ECO:0007669"/>
    <property type="project" value="UniProtKB-SubCell"/>
</dbReference>
<dbReference type="InterPro" id="IPR029479">
    <property type="entry name" value="Nitroreductase"/>
</dbReference>
<dbReference type="PANTHER" id="PTHR43035">
    <property type="entry name" value="FATTY ACID REPRESSION MUTANT PROTEIN 2-RELATED"/>
    <property type="match status" value="1"/>
</dbReference>
<name>A0A9W5N0D2_NEISU</name>
<reference evidence="5 6" key="1">
    <citation type="submission" date="2010-01" db="EMBL/GenBank/DDBJ databases">
        <authorList>
            <person name="Weinstock G."/>
            <person name="Sodergren E."/>
            <person name="Clifton S."/>
            <person name="Fulton L."/>
            <person name="Fulton B."/>
            <person name="Courtney L."/>
            <person name="Fronick C."/>
            <person name="Harrison M."/>
            <person name="Strong C."/>
            <person name="Farmer C."/>
            <person name="Delahaunty K."/>
            <person name="Markovic C."/>
            <person name="Hall O."/>
            <person name="Minx P."/>
            <person name="Tomlinson C."/>
            <person name="Mitreva M."/>
            <person name="Nelson J."/>
            <person name="Hou S."/>
            <person name="Wollam A."/>
            <person name="Pepin K.H."/>
            <person name="Johnson M."/>
            <person name="Bhonagiri V."/>
            <person name="Nash W.E."/>
            <person name="Warren W."/>
            <person name="Chinwalla A."/>
            <person name="Mardis E.R."/>
            <person name="Wilson R.K."/>
        </authorList>
    </citation>
    <scope>NUCLEOTIDE SEQUENCE [LARGE SCALE GENOMIC DNA]</scope>
    <source>
        <strain evidence="5 6">NJ9703</strain>
    </source>
</reference>
<comment type="subcellular location">
    <subcellularLocation>
        <location evidence="1">Cytoplasm</location>
    </subcellularLocation>
</comment>
<dbReference type="CDD" id="cd02140">
    <property type="entry name" value="Frm2-like"/>
    <property type="match status" value="1"/>
</dbReference>
<sequence>MTYSVLQQAAETRRSIYALNNTLPLSNEDVTKIIEHAVLHTPSSFNSQSARVVVLFGEEHAKVWHFVEEALRAIVPAEQFEATAQKLNLFKAGAATVLFFEDQNVVKGLQEQFPSYAANFPIWADQANAMVQYAVWTTLAAAGIGANLQHYNPLPDAAIAKEWNLPESWLLRAQMVIGGIATSAGEKAFQPIEGRLKVFGA</sequence>
<gene>
    <name evidence="5" type="ORF">NEISUBOT_03319</name>
</gene>
<dbReference type="GO" id="GO:0034599">
    <property type="term" value="P:cellular response to oxidative stress"/>
    <property type="evidence" value="ECO:0007669"/>
    <property type="project" value="InterPro"/>
</dbReference>
<dbReference type="InterPro" id="IPR033877">
    <property type="entry name" value="Frm2/Hbn1"/>
</dbReference>
<dbReference type="AlphaFoldDB" id="A0A9W5N0D2"/>
<keyword evidence="3" id="KW-0560">Oxidoreductase</keyword>
<evidence type="ECO:0000256" key="3">
    <source>
        <dbReference type="ARBA" id="ARBA00023002"/>
    </source>
</evidence>
<evidence type="ECO:0000313" key="6">
    <source>
        <dbReference type="Proteomes" id="UP000004621"/>
    </source>
</evidence>
<proteinExistence type="predicted"/>
<evidence type="ECO:0000313" key="5">
    <source>
        <dbReference type="EMBL" id="EFC53317.1"/>
    </source>
</evidence>
<dbReference type="RefSeq" id="WP_004519064.1">
    <property type="nucleotide sequence ID" value="NZ_ACEO02000001.1"/>
</dbReference>
<protein>
    <recommendedName>
        <fullName evidence="4">Nitroreductase domain-containing protein</fullName>
    </recommendedName>
</protein>
<dbReference type="Pfam" id="PF00881">
    <property type="entry name" value="Nitroreductase"/>
    <property type="match status" value="1"/>
</dbReference>
<dbReference type="Proteomes" id="UP000004621">
    <property type="component" value="Unassembled WGS sequence"/>
</dbReference>
<keyword evidence="2" id="KW-0963">Cytoplasm</keyword>
<accession>A0A9W5N0D2</accession>
<dbReference type="GO" id="GO:0016491">
    <property type="term" value="F:oxidoreductase activity"/>
    <property type="evidence" value="ECO:0007669"/>
    <property type="project" value="UniProtKB-KW"/>
</dbReference>
<organism evidence="5 6">
    <name type="scientific">Neisseria subflava NJ9703</name>
    <dbReference type="NCBI Taxonomy" id="546268"/>
    <lineage>
        <taxon>Bacteria</taxon>
        <taxon>Pseudomonadati</taxon>
        <taxon>Pseudomonadota</taxon>
        <taxon>Betaproteobacteria</taxon>
        <taxon>Neisseriales</taxon>
        <taxon>Neisseriaceae</taxon>
        <taxon>Neisseria</taxon>
    </lineage>
</organism>
<dbReference type="SUPFAM" id="SSF55469">
    <property type="entry name" value="FMN-dependent nitroreductase-like"/>
    <property type="match status" value="1"/>
</dbReference>
<dbReference type="PANTHER" id="PTHR43035:SF1">
    <property type="entry name" value="FATTY ACID REPRESSION MUTANT PROTEIN 2-RELATED"/>
    <property type="match status" value="1"/>
</dbReference>
<dbReference type="EMBL" id="ACEO02000001">
    <property type="protein sequence ID" value="EFC53317.1"/>
    <property type="molecule type" value="Genomic_DNA"/>
</dbReference>
<evidence type="ECO:0000259" key="4">
    <source>
        <dbReference type="Pfam" id="PF00881"/>
    </source>
</evidence>
<feature type="domain" description="Nitroreductase" evidence="4">
    <location>
        <begin position="11"/>
        <end position="178"/>
    </location>
</feature>
<comment type="caution">
    <text evidence="5">The sequence shown here is derived from an EMBL/GenBank/DDBJ whole genome shotgun (WGS) entry which is preliminary data.</text>
</comment>
<evidence type="ECO:0000256" key="2">
    <source>
        <dbReference type="ARBA" id="ARBA00022490"/>
    </source>
</evidence>
<dbReference type="Gene3D" id="3.40.109.10">
    <property type="entry name" value="NADH Oxidase"/>
    <property type="match status" value="1"/>
</dbReference>
<dbReference type="FunFam" id="3.40.109.10:FF:000001">
    <property type="entry name" value="Nitroreductase family"/>
    <property type="match status" value="1"/>
</dbReference>
<dbReference type="InterPro" id="IPR000415">
    <property type="entry name" value="Nitroreductase-like"/>
</dbReference>
<evidence type="ECO:0000256" key="1">
    <source>
        <dbReference type="ARBA" id="ARBA00004496"/>
    </source>
</evidence>